<dbReference type="Proteomes" id="UP000197783">
    <property type="component" value="Unassembled WGS sequence"/>
</dbReference>
<protein>
    <submittedName>
        <fullName evidence="2">Uncharacterized protein</fullName>
    </submittedName>
</protein>
<gene>
    <name evidence="2" type="ORF">SPMU_27490</name>
</gene>
<evidence type="ECO:0000313" key="3">
    <source>
        <dbReference type="Proteomes" id="UP000197783"/>
    </source>
</evidence>
<dbReference type="AlphaFoldDB" id="A0A245ZFI0"/>
<keyword evidence="1" id="KW-0812">Transmembrane</keyword>
<sequence>MSGWAKVILATALMVVALACFNLALWRRMKEARRLGAAQINEETGPPQP</sequence>
<comment type="caution">
    <text evidence="2">The sequence shown here is derived from an EMBL/GenBank/DDBJ whole genome shotgun (WGS) entry which is preliminary data.</text>
</comment>
<proteinExistence type="predicted"/>
<dbReference type="PROSITE" id="PS51257">
    <property type="entry name" value="PROKAR_LIPOPROTEIN"/>
    <property type="match status" value="1"/>
</dbReference>
<name>A0A245ZFI0_9SPHN</name>
<feature type="transmembrane region" description="Helical" evidence="1">
    <location>
        <begin position="6"/>
        <end position="26"/>
    </location>
</feature>
<evidence type="ECO:0000256" key="1">
    <source>
        <dbReference type="SAM" id="Phobius"/>
    </source>
</evidence>
<keyword evidence="3" id="KW-1185">Reference proteome</keyword>
<evidence type="ECO:0000313" key="2">
    <source>
        <dbReference type="EMBL" id="OWK28488.1"/>
    </source>
</evidence>
<keyword evidence="1" id="KW-0472">Membrane</keyword>
<organism evidence="2 3">
    <name type="scientific">Sphingomonas mucosissima</name>
    <dbReference type="NCBI Taxonomy" id="370959"/>
    <lineage>
        <taxon>Bacteria</taxon>
        <taxon>Pseudomonadati</taxon>
        <taxon>Pseudomonadota</taxon>
        <taxon>Alphaproteobacteria</taxon>
        <taxon>Sphingomonadales</taxon>
        <taxon>Sphingomonadaceae</taxon>
        <taxon>Sphingomonas</taxon>
    </lineage>
</organism>
<reference evidence="2 3" key="1">
    <citation type="submission" date="2017-03" db="EMBL/GenBank/DDBJ databases">
        <title>Genome sequence of Sphingomonas mucosissima DSM 17494.</title>
        <authorList>
            <person name="Poehlein A."/>
            <person name="Wuebbeler J.H."/>
            <person name="Steinbuechel A."/>
            <person name="Daniel R."/>
        </authorList>
    </citation>
    <scope>NUCLEOTIDE SEQUENCE [LARGE SCALE GENOMIC DNA]</scope>
    <source>
        <strain evidence="2 3">DSM 17494</strain>
    </source>
</reference>
<dbReference type="EMBL" id="NBBJ01000005">
    <property type="protein sequence ID" value="OWK28488.1"/>
    <property type="molecule type" value="Genomic_DNA"/>
</dbReference>
<accession>A0A245ZFI0</accession>
<keyword evidence="1" id="KW-1133">Transmembrane helix</keyword>